<proteinExistence type="predicted"/>
<evidence type="ECO:0000313" key="2">
    <source>
        <dbReference type="EMBL" id="KAK0732786.1"/>
    </source>
</evidence>
<evidence type="ECO:0000256" key="1">
    <source>
        <dbReference type="SAM" id="MobiDB-lite"/>
    </source>
</evidence>
<dbReference type="EMBL" id="JAUKTV010000008">
    <property type="protein sequence ID" value="KAK0732786.1"/>
    <property type="molecule type" value="Genomic_DNA"/>
</dbReference>
<accession>A0AA40ECW4</accession>
<feature type="region of interest" description="Disordered" evidence="1">
    <location>
        <begin position="57"/>
        <end position="97"/>
    </location>
</feature>
<keyword evidence="3" id="KW-1185">Reference proteome</keyword>
<feature type="compositionally biased region" description="Basic and acidic residues" evidence="1">
    <location>
        <begin position="81"/>
        <end position="96"/>
    </location>
</feature>
<gene>
    <name evidence="2" type="ORF">B0T21DRAFT_412942</name>
</gene>
<protein>
    <submittedName>
        <fullName evidence="2">Uncharacterized protein</fullName>
    </submittedName>
</protein>
<dbReference type="Proteomes" id="UP001172159">
    <property type="component" value="Unassembled WGS sequence"/>
</dbReference>
<comment type="caution">
    <text evidence="2">The sequence shown here is derived from an EMBL/GenBank/DDBJ whole genome shotgun (WGS) entry which is preliminary data.</text>
</comment>
<reference evidence="2" key="1">
    <citation type="submission" date="2023-06" db="EMBL/GenBank/DDBJ databases">
        <title>Genome-scale phylogeny and comparative genomics of the fungal order Sordariales.</title>
        <authorList>
            <consortium name="Lawrence Berkeley National Laboratory"/>
            <person name="Hensen N."/>
            <person name="Bonometti L."/>
            <person name="Westerberg I."/>
            <person name="Brannstrom I.O."/>
            <person name="Guillou S."/>
            <person name="Cros-Aarteil S."/>
            <person name="Calhoun S."/>
            <person name="Haridas S."/>
            <person name="Kuo A."/>
            <person name="Mondo S."/>
            <person name="Pangilinan J."/>
            <person name="Riley R."/>
            <person name="Labutti K."/>
            <person name="Andreopoulos B."/>
            <person name="Lipzen A."/>
            <person name="Chen C."/>
            <person name="Yanf M."/>
            <person name="Daum C."/>
            <person name="Ng V."/>
            <person name="Clum A."/>
            <person name="Steindorff A."/>
            <person name="Ohm R."/>
            <person name="Martin F."/>
            <person name="Silar P."/>
            <person name="Natvig D."/>
            <person name="Lalanne C."/>
            <person name="Gautier V."/>
            <person name="Ament-Velasquez S.L."/>
            <person name="Kruys A."/>
            <person name="Hutchinson M.I."/>
            <person name="Powell A.J."/>
            <person name="Barry K."/>
            <person name="Miller A.N."/>
            <person name="Grigoriev I.V."/>
            <person name="Debuchy R."/>
            <person name="Gladieux P."/>
            <person name="Thoren M.H."/>
            <person name="Johannesson H."/>
        </authorList>
    </citation>
    <scope>NUCLEOTIDE SEQUENCE</scope>
    <source>
        <strain evidence="2">CBS 540.89</strain>
    </source>
</reference>
<name>A0AA40ECW4_9PEZI</name>
<sequence>MAEDDELSAGVEDDANSKEELWENYFVPFPEYRHETAMLRAFAIRKGEYKTGCGDGSSYTHNKPTQHISSSSCSAGSKADTISDKLSTEAEGKEEGEPVTLVTLNASRTHVDPASLVDGYKKFALPFYDVGSRSYPPSDNCFARRLALTLDEVNSPRTLWRIMPV</sequence>
<evidence type="ECO:0000313" key="3">
    <source>
        <dbReference type="Proteomes" id="UP001172159"/>
    </source>
</evidence>
<dbReference type="AlphaFoldDB" id="A0AA40ECW4"/>
<feature type="compositionally biased region" description="Polar residues" evidence="1">
    <location>
        <begin position="57"/>
        <end position="68"/>
    </location>
</feature>
<organism evidence="2 3">
    <name type="scientific">Apiosordaria backusii</name>
    <dbReference type="NCBI Taxonomy" id="314023"/>
    <lineage>
        <taxon>Eukaryota</taxon>
        <taxon>Fungi</taxon>
        <taxon>Dikarya</taxon>
        <taxon>Ascomycota</taxon>
        <taxon>Pezizomycotina</taxon>
        <taxon>Sordariomycetes</taxon>
        <taxon>Sordariomycetidae</taxon>
        <taxon>Sordariales</taxon>
        <taxon>Lasiosphaeriaceae</taxon>
        <taxon>Apiosordaria</taxon>
    </lineage>
</organism>